<feature type="domain" description="Ribbon-helix-helix protein CopG" evidence="1">
    <location>
        <begin position="7"/>
        <end position="40"/>
    </location>
</feature>
<name>A0A7W9AHC2_9SPHN</name>
<keyword evidence="3" id="KW-1185">Reference proteome</keyword>
<dbReference type="Pfam" id="PF01402">
    <property type="entry name" value="RHH_1"/>
    <property type="match status" value="1"/>
</dbReference>
<dbReference type="Proteomes" id="UP000549617">
    <property type="component" value="Unassembled WGS sequence"/>
</dbReference>
<sequence>MRFLADIPDEDVKWLDDLARKQGKSRAAILREAVSTYRAETAAEGIEKYFGMWKDRADIGDAVEWQRRLRAESTRPWDPDYDAVRAEFPDLFSEEDDRERERYRK</sequence>
<organism evidence="2 3">
    <name type="scientific">Sphingobium boeckii</name>
    <dbReference type="NCBI Taxonomy" id="1082345"/>
    <lineage>
        <taxon>Bacteria</taxon>
        <taxon>Pseudomonadati</taxon>
        <taxon>Pseudomonadota</taxon>
        <taxon>Alphaproteobacteria</taxon>
        <taxon>Sphingomonadales</taxon>
        <taxon>Sphingomonadaceae</taxon>
        <taxon>Sphingobium</taxon>
    </lineage>
</organism>
<proteinExistence type="predicted"/>
<protein>
    <submittedName>
        <fullName evidence="2">Putative DNA-binding protein</fullName>
    </submittedName>
</protein>
<dbReference type="Gene3D" id="1.10.1220.10">
    <property type="entry name" value="Met repressor-like"/>
    <property type="match status" value="1"/>
</dbReference>
<keyword evidence="2" id="KW-0238">DNA-binding</keyword>
<evidence type="ECO:0000313" key="2">
    <source>
        <dbReference type="EMBL" id="MBB5685526.1"/>
    </source>
</evidence>
<evidence type="ECO:0000259" key="1">
    <source>
        <dbReference type="Pfam" id="PF01402"/>
    </source>
</evidence>
<dbReference type="GO" id="GO:0003677">
    <property type="term" value="F:DNA binding"/>
    <property type="evidence" value="ECO:0007669"/>
    <property type="project" value="UniProtKB-KW"/>
</dbReference>
<dbReference type="EMBL" id="JACIJC010000002">
    <property type="protein sequence ID" value="MBB5685526.1"/>
    <property type="molecule type" value="Genomic_DNA"/>
</dbReference>
<dbReference type="RefSeq" id="WP_184016920.1">
    <property type="nucleotide sequence ID" value="NZ_JACIJC010000002.1"/>
</dbReference>
<evidence type="ECO:0000313" key="3">
    <source>
        <dbReference type="Proteomes" id="UP000549617"/>
    </source>
</evidence>
<dbReference type="InterPro" id="IPR002145">
    <property type="entry name" value="CopG"/>
</dbReference>
<accession>A0A7W9AHC2</accession>
<dbReference type="AlphaFoldDB" id="A0A7W9AHC2"/>
<comment type="caution">
    <text evidence="2">The sequence shown here is derived from an EMBL/GenBank/DDBJ whole genome shotgun (WGS) entry which is preliminary data.</text>
</comment>
<dbReference type="InterPro" id="IPR013321">
    <property type="entry name" value="Arc_rbn_hlx_hlx"/>
</dbReference>
<dbReference type="GO" id="GO:0006355">
    <property type="term" value="P:regulation of DNA-templated transcription"/>
    <property type="evidence" value="ECO:0007669"/>
    <property type="project" value="InterPro"/>
</dbReference>
<gene>
    <name evidence="2" type="ORF">FHS49_001534</name>
</gene>
<reference evidence="2 3" key="1">
    <citation type="submission" date="2020-08" db="EMBL/GenBank/DDBJ databases">
        <title>Genomic Encyclopedia of Type Strains, Phase IV (KMG-IV): sequencing the most valuable type-strain genomes for metagenomic binning, comparative biology and taxonomic classification.</title>
        <authorList>
            <person name="Goeker M."/>
        </authorList>
    </citation>
    <scope>NUCLEOTIDE SEQUENCE [LARGE SCALE GENOMIC DNA]</scope>
    <source>
        <strain evidence="2 3">DSM 25079</strain>
    </source>
</reference>